<dbReference type="EMBL" id="CM017690">
    <property type="protein sequence ID" value="TYH25393.1"/>
    <property type="molecule type" value="Genomic_DNA"/>
</dbReference>
<name>A0A5D2H4S1_GOSDA</name>
<evidence type="ECO:0000313" key="2">
    <source>
        <dbReference type="Proteomes" id="UP000323506"/>
    </source>
</evidence>
<dbReference type="AlphaFoldDB" id="A0A5D2H4S1"/>
<dbReference type="Proteomes" id="UP000323506">
    <property type="component" value="Chromosome A03"/>
</dbReference>
<sequence length="210" mass="24323">MQLLLRKTQTELVEAKCLPSQLLSGDKTRRRLSRQLFIVEVPIPFRFTIDSGQAQSMGVVRGVSPEFTAVYSQRMILILLPISLMKRIRLEIGIRIRYLGLMRMSYFGLLRDDACAMYDPSDSFYSILGAFLGFRGHGPPALHFLIDLEPSFFVLDLGFELMEIRDSRLFGQVLHVGKKLDRVDDFLQFFIIVHSRRPSYFFSFLKYLIV</sequence>
<organism evidence="1 2">
    <name type="scientific">Gossypium darwinii</name>
    <name type="common">Darwin's cotton</name>
    <name type="synonym">Gossypium barbadense var. darwinii</name>
    <dbReference type="NCBI Taxonomy" id="34276"/>
    <lineage>
        <taxon>Eukaryota</taxon>
        <taxon>Viridiplantae</taxon>
        <taxon>Streptophyta</taxon>
        <taxon>Embryophyta</taxon>
        <taxon>Tracheophyta</taxon>
        <taxon>Spermatophyta</taxon>
        <taxon>Magnoliopsida</taxon>
        <taxon>eudicotyledons</taxon>
        <taxon>Gunneridae</taxon>
        <taxon>Pentapetalae</taxon>
        <taxon>rosids</taxon>
        <taxon>malvids</taxon>
        <taxon>Malvales</taxon>
        <taxon>Malvaceae</taxon>
        <taxon>Malvoideae</taxon>
        <taxon>Gossypium</taxon>
    </lineage>
</organism>
<protein>
    <submittedName>
        <fullName evidence="1">Uncharacterized protein</fullName>
    </submittedName>
</protein>
<gene>
    <name evidence="1" type="ORF">ES288_A03G164800v1</name>
</gene>
<proteinExistence type="predicted"/>
<reference evidence="1 2" key="1">
    <citation type="submission" date="2019-06" db="EMBL/GenBank/DDBJ databases">
        <title>WGS assembly of Gossypium darwinii.</title>
        <authorList>
            <person name="Chen Z.J."/>
            <person name="Sreedasyam A."/>
            <person name="Ando A."/>
            <person name="Song Q."/>
            <person name="De L."/>
            <person name="Hulse-Kemp A."/>
            <person name="Ding M."/>
            <person name="Ye W."/>
            <person name="Kirkbride R."/>
            <person name="Jenkins J."/>
            <person name="Plott C."/>
            <person name="Lovell J."/>
            <person name="Lin Y.-M."/>
            <person name="Vaughn R."/>
            <person name="Liu B."/>
            <person name="Li W."/>
            <person name="Simpson S."/>
            <person name="Scheffler B."/>
            <person name="Saski C."/>
            <person name="Grover C."/>
            <person name="Hu G."/>
            <person name="Conover J."/>
            <person name="Carlson J."/>
            <person name="Shu S."/>
            <person name="Boston L."/>
            <person name="Williams M."/>
            <person name="Peterson D."/>
            <person name="Mcgee K."/>
            <person name="Jones D."/>
            <person name="Wendel J."/>
            <person name="Stelly D."/>
            <person name="Grimwood J."/>
            <person name="Schmutz J."/>
        </authorList>
    </citation>
    <scope>NUCLEOTIDE SEQUENCE [LARGE SCALE GENOMIC DNA]</scope>
    <source>
        <strain evidence="1">1808015.09</strain>
    </source>
</reference>
<accession>A0A5D2H4S1</accession>
<evidence type="ECO:0000313" key="1">
    <source>
        <dbReference type="EMBL" id="TYH25393.1"/>
    </source>
</evidence>
<keyword evidence="2" id="KW-1185">Reference proteome</keyword>